<dbReference type="SUPFAM" id="SSF55920">
    <property type="entry name" value="Creatinase/aminopeptidase"/>
    <property type="match status" value="1"/>
</dbReference>
<protein>
    <recommendedName>
        <fullName evidence="7">Aminopeptidase P N-terminal domain-containing protein</fullName>
    </recommendedName>
</protein>
<dbReference type="InterPro" id="IPR052433">
    <property type="entry name" value="X-Pro_dipept-like"/>
</dbReference>
<dbReference type="EMBL" id="OU900105">
    <property type="protein sequence ID" value="CAG9856682.1"/>
    <property type="molecule type" value="Genomic_DNA"/>
</dbReference>
<evidence type="ECO:0000256" key="1">
    <source>
        <dbReference type="ARBA" id="ARBA00001936"/>
    </source>
</evidence>
<keyword evidence="4" id="KW-0378">Hydrolase</keyword>
<dbReference type="GO" id="GO:0006508">
    <property type="term" value="P:proteolysis"/>
    <property type="evidence" value="ECO:0007669"/>
    <property type="project" value="TreeGrafter"/>
</dbReference>
<evidence type="ECO:0000313" key="9">
    <source>
        <dbReference type="Proteomes" id="UP001153712"/>
    </source>
</evidence>
<dbReference type="Pfam" id="PF05195">
    <property type="entry name" value="AMP_N"/>
    <property type="match status" value="1"/>
</dbReference>
<dbReference type="AlphaFoldDB" id="A0A9N9TKS4"/>
<dbReference type="GO" id="GO:0070006">
    <property type="term" value="F:metalloaminopeptidase activity"/>
    <property type="evidence" value="ECO:0007669"/>
    <property type="project" value="InterPro"/>
</dbReference>
<reference evidence="8" key="1">
    <citation type="submission" date="2022-01" db="EMBL/GenBank/DDBJ databases">
        <authorList>
            <person name="King R."/>
        </authorList>
    </citation>
    <scope>NUCLEOTIDE SEQUENCE</scope>
</reference>
<keyword evidence="9" id="KW-1185">Reference proteome</keyword>
<dbReference type="CDD" id="cd01087">
    <property type="entry name" value="Prolidase"/>
    <property type="match status" value="1"/>
</dbReference>
<keyword evidence="3" id="KW-0479">Metal-binding</keyword>
<keyword evidence="5" id="KW-0464">Manganese</keyword>
<dbReference type="PANTHER" id="PTHR43226:SF4">
    <property type="entry name" value="XAA-PRO AMINOPEPTIDASE 3"/>
    <property type="match status" value="1"/>
</dbReference>
<dbReference type="OrthoDB" id="4215474at2759"/>
<dbReference type="Proteomes" id="UP001153712">
    <property type="component" value="Chromosome 12"/>
</dbReference>
<dbReference type="InterPro" id="IPR036005">
    <property type="entry name" value="Creatinase/aminopeptidase-like"/>
</dbReference>
<dbReference type="Gene3D" id="3.40.350.10">
    <property type="entry name" value="Creatinase/prolidase N-terminal domain"/>
    <property type="match status" value="1"/>
</dbReference>
<accession>A0A9N9TKS4</accession>
<comment type="similarity">
    <text evidence="2">Belongs to the peptidase M24B family.</text>
</comment>
<evidence type="ECO:0000256" key="2">
    <source>
        <dbReference type="ARBA" id="ARBA00008766"/>
    </source>
</evidence>
<dbReference type="Gene3D" id="3.90.230.10">
    <property type="entry name" value="Creatinase/methionine aminopeptidase superfamily"/>
    <property type="match status" value="1"/>
</dbReference>
<dbReference type="Pfam" id="PF00557">
    <property type="entry name" value="Peptidase_M24"/>
    <property type="match status" value="1"/>
</dbReference>
<evidence type="ECO:0000256" key="4">
    <source>
        <dbReference type="ARBA" id="ARBA00022801"/>
    </source>
</evidence>
<organism evidence="8 9">
    <name type="scientific">Phyllotreta striolata</name>
    <name type="common">Striped flea beetle</name>
    <name type="synonym">Crioceris striolata</name>
    <dbReference type="NCBI Taxonomy" id="444603"/>
    <lineage>
        <taxon>Eukaryota</taxon>
        <taxon>Metazoa</taxon>
        <taxon>Ecdysozoa</taxon>
        <taxon>Arthropoda</taxon>
        <taxon>Hexapoda</taxon>
        <taxon>Insecta</taxon>
        <taxon>Pterygota</taxon>
        <taxon>Neoptera</taxon>
        <taxon>Endopterygota</taxon>
        <taxon>Coleoptera</taxon>
        <taxon>Polyphaga</taxon>
        <taxon>Cucujiformia</taxon>
        <taxon>Chrysomeloidea</taxon>
        <taxon>Chrysomelidae</taxon>
        <taxon>Galerucinae</taxon>
        <taxon>Alticini</taxon>
        <taxon>Phyllotreta</taxon>
    </lineage>
</organism>
<gene>
    <name evidence="8" type="ORF">PHYEVI_LOCUS3101</name>
</gene>
<dbReference type="SUPFAM" id="SSF53092">
    <property type="entry name" value="Creatinase/prolidase N-terminal domain"/>
    <property type="match status" value="1"/>
</dbReference>
<dbReference type="InterPro" id="IPR029149">
    <property type="entry name" value="Creatin/AminoP/Spt16_N"/>
</dbReference>
<dbReference type="SMART" id="SM01011">
    <property type="entry name" value="AMP_N"/>
    <property type="match status" value="1"/>
</dbReference>
<dbReference type="GO" id="GO:0005739">
    <property type="term" value="C:mitochondrion"/>
    <property type="evidence" value="ECO:0007669"/>
    <property type="project" value="TreeGrafter"/>
</dbReference>
<feature type="region of interest" description="Disordered" evidence="6">
    <location>
        <begin position="1"/>
        <end position="20"/>
    </location>
</feature>
<dbReference type="InterPro" id="IPR007865">
    <property type="entry name" value="Aminopep_P_N"/>
</dbReference>
<evidence type="ECO:0000256" key="3">
    <source>
        <dbReference type="ARBA" id="ARBA00022723"/>
    </source>
</evidence>
<comment type="cofactor">
    <cofactor evidence="1">
        <name>Mn(2+)</name>
        <dbReference type="ChEBI" id="CHEBI:29035"/>
    </cofactor>
</comment>
<dbReference type="GO" id="GO:0030145">
    <property type="term" value="F:manganese ion binding"/>
    <property type="evidence" value="ECO:0007669"/>
    <property type="project" value="InterPro"/>
</dbReference>
<proteinExistence type="inferred from homology"/>
<evidence type="ECO:0000256" key="6">
    <source>
        <dbReference type="SAM" id="MobiDB-lite"/>
    </source>
</evidence>
<dbReference type="InterPro" id="IPR000994">
    <property type="entry name" value="Pept_M24"/>
</dbReference>
<evidence type="ECO:0000313" key="8">
    <source>
        <dbReference type="EMBL" id="CAG9856682.1"/>
    </source>
</evidence>
<name>A0A9N9TKS4_PHYSR</name>
<sequence>MEMKALGQPTHATHPHIINKGEITSLTTRSEYKHRRFVLIDQIKSHAKKMHMASNNHLIVVPASSTQYMSGKIPYNFRQNTDFLYLTGCLEPDCCFVTTIINEEFSTTLFTRETDKNAEKWDGPRTNHRDAADFFGVNQSLPINVLNDFIRGFVKYVANLIVWYNFVNPIQMHVHSIMENFMSDFGTTLTCENPTIFIQQMRLIKSPSEVALMRKTCRIASDAFIETIKCSSPGIIESQLNAKFDFECKIRGAENMAYPPIIAGGKRACIIHYSNNNQVLSKDDVVLMDGGCEYHGYCSDITRTWPVGGAFSPEQKSIYKIVYEANCELIDMCKSFPSLDALYERMLITVGVKLQHLGLLSRYETIKSVMKVAQQLCPHHCCHFLGMDVHDTPMIKRSIKMRPGMIITVEPGIYINEENTLFPKNYRGIGVRIEDDVLITETGPVVLSDFCPKDIEQIEKLASEFSKLPSGYI</sequence>
<dbReference type="PANTHER" id="PTHR43226">
    <property type="entry name" value="XAA-PRO AMINOPEPTIDASE 3"/>
    <property type="match status" value="1"/>
</dbReference>
<feature type="domain" description="Aminopeptidase P N-terminal" evidence="7">
    <location>
        <begin position="27"/>
        <end position="171"/>
    </location>
</feature>
<evidence type="ECO:0000259" key="7">
    <source>
        <dbReference type="SMART" id="SM01011"/>
    </source>
</evidence>
<evidence type="ECO:0000256" key="5">
    <source>
        <dbReference type="ARBA" id="ARBA00023211"/>
    </source>
</evidence>